<name>A0A2K3KWH2_TRIPR</name>
<sequence>MRLKKLILKMKEWIENVEYDENEGDDISLMFVKKSHIGCEMA</sequence>
<evidence type="ECO:0000313" key="3">
    <source>
        <dbReference type="Proteomes" id="UP000236291"/>
    </source>
</evidence>
<dbReference type="EMBL" id="ASHM01114878">
    <property type="protein sequence ID" value="PNX70625.1"/>
    <property type="molecule type" value="Genomic_DNA"/>
</dbReference>
<proteinExistence type="predicted"/>
<accession>A0A2K3KWH2</accession>
<dbReference type="AlphaFoldDB" id="A0A2K3KWH2"/>
<gene>
    <name evidence="2" type="ORF">L195_g046664</name>
    <name evidence="1" type="ORF">L195_g057581</name>
</gene>
<protein>
    <submittedName>
        <fullName evidence="1">Uncharacterized protein</fullName>
    </submittedName>
</protein>
<dbReference type="Proteomes" id="UP000236291">
    <property type="component" value="Unassembled WGS sequence"/>
</dbReference>
<dbReference type="EMBL" id="ASHM01063182">
    <property type="protein sequence ID" value="PNX90539.1"/>
    <property type="molecule type" value="Genomic_DNA"/>
</dbReference>
<comment type="caution">
    <text evidence="1">The sequence shown here is derived from an EMBL/GenBank/DDBJ whole genome shotgun (WGS) entry which is preliminary data.</text>
</comment>
<evidence type="ECO:0000313" key="1">
    <source>
        <dbReference type="EMBL" id="PNX70625.1"/>
    </source>
</evidence>
<evidence type="ECO:0000313" key="2">
    <source>
        <dbReference type="EMBL" id="PNX90539.1"/>
    </source>
</evidence>
<reference evidence="1 3" key="2">
    <citation type="journal article" date="2017" name="Front. Plant Sci.">
        <title>Gene Classification and Mining of Molecular Markers Useful in Red Clover (Trifolium pratense) Breeding.</title>
        <authorList>
            <person name="Istvanek J."/>
            <person name="Dluhosova J."/>
            <person name="Dluhos P."/>
            <person name="Patkova L."/>
            <person name="Nedelnik J."/>
            <person name="Repkova J."/>
        </authorList>
    </citation>
    <scope>NUCLEOTIDE SEQUENCE [LARGE SCALE GENOMIC DNA]</scope>
    <source>
        <strain evidence="3">cv. Tatra</strain>
        <tissue evidence="1">Young leaves</tissue>
    </source>
</reference>
<organism evidence="1 3">
    <name type="scientific">Trifolium pratense</name>
    <name type="common">Red clover</name>
    <dbReference type="NCBI Taxonomy" id="57577"/>
    <lineage>
        <taxon>Eukaryota</taxon>
        <taxon>Viridiplantae</taxon>
        <taxon>Streptophyta</taxon>
        <taxon>Embryophyta</taxon>
        <taxon>Tracheophyta</taxon>
        <taxon>Spermatophyta</taxon>
        <taxon>Magnoliopsida</taxon>
        <taxon>eudicotyledons</taxon>
        <taxon>Gunneridae</taxon>
        <taxon>Pentapetalae</taxon>
        <taxon>rosids</taxon>
        <taxon>fabids</taxon>
        <taxon>Fabales</taxon>
        <taxon>Fabaceae</taxon>
        <taxon>Papilionoideae</taxon>
        <taxon>50 kb inversion clade</taxon>
        <taxon>NPAAA clade</taxon>
        <taxon>Hologalegina</taxon>
        <taxon>IRL clade</taxon>
        <taxon>Trifolieae</taxon>
        <taxon>Trifolium</taxon>
    </lineage>
</organism>
<reference evidence="1 3" key="1">
    <citation type="journal article" date="2014" name="Am. J. Bot.">
        <title>Genome assembly and annotation for red clover (Trifolium pratense; Fabaceae).</title>
        <authorList>
            <person name="Istvanek J."/>
            <person name="Jaros M."/>
            <person name="Krenek A."/>
            <person name="Repkova J."/>
        </authorList>
    </citation>
    <scope>NUCLEOTIDE SEQUENCE [LARGE SCALE GENOMIC DNA]</scope>
    <source>
        <strain evidence="3">cv. Tatra</strain>
        <tissue evidence="1">Young leaves</tissue>
    </source>
</reference>